<gene>
    <name evidence="1" type="ORF">AAHA92_09914</name>
</gene>
<organism evidence="1 2">
    <name type="scientific">Salvia divinorum</name>
    <name type="common">Maria pastora</name>
    <name type="synonym">Diviner's sage</name>
    <dbReference type="NCBI Taxonomy" id="28513"/>
    <lineage>
        <taxon>Eukaryota</taxon>
        <taxon>Viridiplantae</taxon>
        <taxon>Streptophyta</taxon>
        <taxon>Embryophyta</taxon>
        <taxon>Tracheophyta</taxon>
        <taxon>Spermatophyta</taxon>
        <taxon>Magnoliopsida</taxon>
        <taxon>eudicotyledons</taxon>
        <taxon>Gunneridae</taxon>
        <taxon>Pentapetalae</taxon>
        <taxon>asterids</taxon>
        <taxon>lamiids</taxon>
        <taxon>Lamiales</taxon>
        <taxon>Lamiaceae</taxon>
        <taxon>Nepetoideae</taxon>
        <taxon>Mentheae</taxon>
        <taxon>Salviinae</taxon>
        <taxon>Salvia</taxon>
        <taxon>Salvia subgen. Calosphace</taxon>
    </lineage>
</organism>
<accession>A0ABD1HSW1</accession>
<sequence length="108" mass="12165">MPCCRCGAAAVHHPHRVVIARSRRCLAMVGRRLRSSDSLRVITADAIAAYGIPERYPSCRRSFCYPALTSALYHRLHPHSGSGDNGQDFCYWRFSSSIGLKENISFFF</sequence>
<comment type="caution">
    <text evidence="1">The sequence shown here is derived from an EMBL/GenBank/DDBJ whole genome shotgun (WGS) entry which is preliminary data.</text>
</comment>
<keyword evidence="2" id="KW-1185">Reference proteome</keyword>
<reference evidence="1 2" key="1">
    <citation type="submission" date="2024-06" db="EMBL/GenBank/DDBJ databases">
        <title>A chromosome level genome sequence of Diviner's sage (Salvia divinorum).</title>
        <authorList>
            <person name="Ford S.A."/>
            <person name="Ro D.-K."/>
            <person name="Ness R.W."/>
            <person name="Phillips M.A."/>
        </authorList>
    </citation>
    <scope>NUCLEOTIDE SEQUENCE [LARGE SCALE GENOMIC DNA]</scope>
    <source>
        <strain evidence="1">SAF-2024a</strain>
        <tissue evidence="1">Leaf</tissue>
    </source>
</reference>
<dbReference type="Proteomes" id="UP001567538">
    <property type="component" value="Unassembled WGS sequence"/>
</dbReference>
<name>A0ABD1HSW1_SALDI</name>
<protein>
    <submittedName>
        <fullName evidence="1">Uncharacterized protein</fullName>
    </submittedName>
</protein>
<evidence type="ECO:0000313" key="2">
    <source>
        <dbReference type="Proteomes" id="UP001567538"/>
    </source>
</evidence>
<evidence type="ECO:0000313" key="1">
    <source>
        <dbReference type="EMBL" id="KAL1559588.1"/>
    </source>
</evidence>
<proteinExistence type="predicted"/>
<dbReference type="AlphaFoldDB" id="A0ABD1HSW1"/>
<dbReference type="EMBL" id="JBEAFC010000004">
    <property type="protein sequence ID" value="KAL1559588.1"/>
    <property type="molecule type" value="Genomic_DNA"/>
</dbReference>